<comment type="catalytic activity">
    <reaction evidence="4">
        <text>alpha,alpha-trehalose + H2O = alpha-D-glucose + beta-D-glucose</text>
        <dbReference type="Rhea" id="RHEA:32675"/>
        <dbReference type="ChEBI" id="CHEBI:15377"/>
        <dbReference type="ChEBI" id="CHEBI:15903"/>
        <dbReference type="ChEBI" id="CHEBI:16551"/>
        <dbReference type="ChEBI" id="CHEBI:17925"/>
        <dbReference type="EC" id="3.2.1.28"/>
    </reaction>
</comment>
<evidence type="ECO:0000313" key="8">
    <source>
        <dbReference type="Proteomes" id="UP000001194"/>
    </source>
</evidence>
<evidence type="ECO:0000256" key="4">
    <source>
        <dbReference type="RuleBase" id="RU361180"/>
    </source>
</evidence>
<evidence type="ECO:0000256" key="1">
    <source>
        <dbReference type="ARBA" id="ARBA00005615"/>
    </source>
</evidence>
<keyword evidence="3 4" id="KW-0326">Glycosidase</keyword>
<dbReference type="PANTHER" id="PTHR23403">
    <property type="entry name" value="TREHALASE"/>
    <property type="match status" value="1"/>
</dbReference>
<feature type="signal peptide" evidence="6">
    <location>
        <begin position="1"/>
        <end position="18"/>
    </location>
</feature>
<dbReference type="GO" id="GO:0004555">
    <property type="term" value="F:alpha,alpha-trehalase activity"/>
    <property type="evidence" value="ECO:0007669"/>
    <property type="project" value="UniProtKB-EC"/>
</dbReference>
<dbReference type="Pfam" id="PF01204">
    <property type="entry name" value="Trehalase"/>
    <property type="match status" value="1"/>
</dbReference>
<keyword evidence="2 4" id="KW-0378">Hydrolase</keyword>
<dbReference type="Gene3D" id="1.50.10.10">
    <property type="match status" value="1"/>
</dbReference>
<evidence type="ECO:0000256" key="3">
    <source>
        <dbReference type="ARBA" id="ARBA00023295"/>
    </source>
</evidence>
<dbReference type="HOGENOM" id="CLU_006451_4_0_1"/>
<sequence length="679" mass="72830">MLAVGLSLSSLLLSAVLAQSSLSTSSGTLSTAPPTTTIATAVPSPSSPLASPLPSQVALPPKQAWCLSQIFCAGSLLQTVNIANVYADPKTIVDKACYKSAQAVLADFQNISSGTTYGEVVNFLNSDFKGEGLELEALTLTNFNANPSFLNNVSDPLVKAFSQTVHSFWTQLIRETNSSTLCGSSGDCESSLIPLNHTFVVPGGRFREQYYWDSFWIVEGLIESELFDIANDTLQNFMDELDTIGFIPNGGRIYYLNRSQPPLFIQMLARYITASGDISILTRALPLAEKELKWWDDNRSVTVKSPFTNQTYTMHRYAVNNTAPRPESYLTDYTTANAAAQGPTLNETQRSALYAELASGAETGWDYTVRWFLHGINSTGGLRDLNVRSTVPVDLNSILYKNHLLLAGLYGNSSADQAAVQRHQAAAASLKSGLLDLCWDSSKVAFYDFNLATNTRNDVFSVAAFYPFWNGIIPDQILADAKSAFAAFSSVNMVLNRYNGTFPTTFIDTGLQWDAPNAWPPHQYILNGTVVNGGNATSGEGWAHALQRQLANRYIASVLCSWHATGGSISGILPRLSGAELNMFEKFSNVDVDSAGRGGEYTVQAGFGWTNGVVLWVASNYGGVLAAPQCPDLLTSPLAAGSSSSGGGGKTSGAVLGKPCARVLGLSVLALGLVAHLVL</sequence>
<dbReference type="STRING" id="486041.B0CV22"/>
<dbReference type="SUPFAM" id="SSF48208">
    <property type="entry name" value="Six-hairpin glycosidases"/>
    <property type="match status" value="1"/>
</dbReference>
<dbReference type="GeneID" id="6071948"/>
<evidence type="ECO:0000256" key="2">
    <source>
        <dbReference type="ARBA" id="ARBA00022801"/>
    </source>
</evidence>
<organism evidence="8">
    <name type="scientific">Laccaria bicolor (strain S238N-H82 / ATCC MYA-4686)</name>
    <name type="common">Bicoloured deceiver</name>
    <name type="synonym">Laccaria laccata var. bicolor</name>
    <dbReference type="NCBI Taxonomy" id="486041"/>
    <lineage>
        <taxon>Eukaryota</taxon>
        <taxon>Fungi</taxon>
        <taxon>Dikarya</taxon>
        <taxon>Basidiomycota</taxon>
        <taxon>Agaricomycotina</taxon>
        <taxon>Agaricomycetes</taxon>
        <taxon>Agaricomycetidae</taxon>
        <taxon>Agaricales</taxon>
        <taxon>Agaricineae</taxon>
        <taxon>Hydnangiaceae</taxon>
        <taxon>Laccaria</taxon>
    </lineage>
</organism>
<proteinExistence type="inferred from homology"/>
<keyword evidence="6" id="KW-0732">Signal</keyword>
<evidence type="ECO:0000256" key="6">
    <source>
        <dbReference type="SAM" id="SignalP"/>
    </source>
</evidence>
<feature type="region of interest" description="Disordered" evidence="5">
    <location>
        <begin position="24"/>
        <end position="44"/>
    </location>
</feature>
<dbReference type="PRINTS" id="PR00744">
    <property type="entry name" value="GLHYDRLASE37"/>
</dbReference>
<dbReference type="EMBL" id="DS547093">
    <property type="protein sequence ID" value="EDR13253.1"/>
    <property type="molecule type" value="Genomic_DNA"/>
</dbReference>
<dbReference type="Proteomes" id="UP000001194">
    <property type="component" value="Unassembled WGS sequence"/>
</dbReference>
<dbReference type="InterPro" id="IPR008928">
    <property type="entry name" value="6-hairpin_glycosidase_sf"/>
</dbReference>
<dbReference type="OrthoDB" id="3542292at2759"/>
<dbReference type="RefSeq" id="XP_001875751.1">
    <property type="nucleotide sequence ID" value="XM_001875716.1"/>
</dbReference>
<gene>
    <name evidence="7" type="ORF">LACBIDRAFT_245054</name>
</gene>
<dbReference type="InterPro" id="IPR012341">
    <property type="entry name" value="6hp_glycosidase-like_sf"/>
</dbReference>
<dbReference type="PROSITE" id="PS00928">
    <property type="entry name" value="TREHALASE_2"/>
    <property type="match status" value="1"/>
</dbReference>
<name>B0CV22_LACBS</name>
<dbReference type="GO" id="GO:0005993">
    <property type="term" value="P:trehalose catabolic process"/>
    <property type="evidence" value="ECO:0007669"/>
    <property type="project" value="TreeGrafter"/>
</dbReference>
<dbReference type="InParanoid" id="B0CV22"/>
<protein>
    <recommendedName>
        <fullName evidence="4">Trehalase</fullName>
        <ecNumber evidence="4">3.2.1.28</ecNumber>
    </recommendedName>
    <alternativeName>
        <fullName evidence="4">Alpha-trehalose glucohydrolase</fullName>
    </alternativeName>
</protein>
<dbReference type="KEGG" id="lbc:LACBIDRAFT_245054"/>
<evidence type="ECO:0000313" key="7">
    <source>
        <dbReference type="EMBL" id="EDR13253.1"/>
    </source>
</evidence>
<dbReference type="InterPro" id="IPR001661">
    <property type="entry name" value="Glyco_hydro_37"/>
</dbReference>
<dbReference type="PANTHER" id="PTHR23403:SF1">
    <property type="entry name" value="TREHALASE"/>
    <property type="match status" value="1"/>
</dbReference>
<dbReference type="BRENDA" id="3.2.1.28">
    <property type="organism ID" value="2839"/>
</dbReference>
<reference evidence="7 8" key="1">
    <citation type="journal article" date="2008" name="Nature">
        <title>The genome of Laccaria bicolor provides insights into mycorrhizal symbiosis.</title>
        <authorList>
            <person name="Martin F."/>
            <person name="Aerts A."/>
            <person name="Ahren D."/>
            <person name="Brun A."/>
            <person name="Danchin E.G.J."/>
            <person name="Duchaussoy F."/>
            <person name="Gibon J."/>
            <person name="Kohler A."/>
            <person name="Lindquist E."/>
            <person name="Pereda V."/>
            <person name="Salamov A."/>
            <person name="Shapiro H.J."/>
            <person name="Wuyts J."/>
            <person name="Blaudez D."/>
            <person name="Buee M."/>
            <person name="Brokstein P."/>
            <person name="Canbaeck B."/>
            <person name="Cohen D."/>
            <person name="Courty P.E."/>
            <person name="Coutinho P.M."/>
            <person name="Delaruelle C."/>
            <person name="Detter J.C."/>
            <person name="Deveau A."/>
            <person name="DiFazio S."/>
            <person name="Duplessis S."/>
            <person name="Fraissinet-Tachet L."/>
            <person name="Lucic E."/>
            <person name="Frey-Klett P."/>
            <person name="Fourrey C."/>
            <person name="Feussner I."/>
            <person name="Gay G."/>
            <person name="Grimwood J."/>
            <person name="Hoegger P.J."/>
            <person name="Jain P."/>
            <person name="Kilaru S."/>
            <person name="Labbe J."/>
            <person name="Lin Y.C."/>
            <person name="Legue V."/>
            <person name="Le Tacon F."/>
            <person name="Marmeisse R."/>
            <person name="Melayah D."/>
            <person name="Montanini B."/>
            <person name="Muratet M."/>
            <person name="Nehls U."/>
            <person name="Niculita-Hirzel H."/>
            <person name="Oudot-Le Secq M.P."/>
            <person name="Peter M."/>
            <person name="Quesneville H."/>
            <person name="Rajashekar B."/>
            <person name="Reich M."/>
            <person name="Rouhier N."/>
            <person name="Schmutz J."/>
            <person name="Yin T."/>
            <person name="Chalot M."/>
            <person name="Henrissat B."/>
            <person name="Kuees U."/>
            <person name="Lucas S."/>
            <person name="Van de Peer Y."/>
            <person name="Podila G.K."/>
            <person name="Polle A."/>
            <person name="Pukkila P.J."/>
            <person name="Richardson P.M."/>
            <person name="Rouze P."/>
            <person name="Sanders I.R."/>
            <person name="Stajich J.E."/>
            <person name="Tunlid A."/>
            <person name="Tuskan G."/>
            <person name="Grigoriev I.V."/>
        </authorList>
    </citation>
    <scope>NUCLEOTIDE SEQUENCE [LARGE SCALE GENOMIC DNA]</scope>
    <source>
        <strain evidence="8">S238N-H82 / ATCC MYA-4686</strain>
    </source>
</reference>
<evidence type="ECO:0000256" key="5">
    <source>
        <dbReference type="SAM" id="MobiDB-lite"/>
    </source>
</evidence>
<feature type="chain" id="PRO_5002748935" description="Trehalase" evidence="6">
    <location>
        <begin position="19"/>
        <end position="679"/>
    </location>
</feature>
<dbReference type="InterPro" id="IPR018232">
    <property type="entry name" value="Glyco_hydro_37_CS"/>
</dbReference>
<accession>B0CV22</accession>
<dbReference type="EC" id="3.2.1.28" evidence="4"/>
<comment type="similarity">
    <text evidence="1 4">Belongs to the glycosyl hydrolase 37 family.</text>
</comment>
<keyword evidence="8" id="KW-1185">Reference proteome</keyword>
<dbReference type="AlphaFoldDB" id="B0CV22"/>